<dbReference type="GO" id="GO:0009063">
    <property type="term" value="P:amino acid catabolic process"/>
    <property type="evidence" value="ECO:0007669"/>
    <property type="project" value="InterPro"/>
</dbReference>
<gene>
    <name evidence="5" type="ORF">FHW18_005387</name>
</gene>
<dbReference type="SFLD" id="SFLDG00180">
    <property type="entry name" value="muconate_cycloisomerase"/>
    <property type="match status" value="1"/>
</dbReference>
<dbReference type="RefSeq" id="WP_179590732.1">
    <property type="nucleotide sequence ID" value="NZ_JACBYR010000003.1"/>
</dbReference>
<dbReference type="Pfam" id="PF02746">
    <property type="entry name" value="MR_MLE_N"/>
    <property type="match status" value="1"/>
</dbReference>
<accession>A0A7Y9LQG6</accession>
<keyword evidence="2" id="KW-0479">Metal-binding</keyword>
<evidence type="ECO:0000313" key="5">
    <source>
        <dbReference type="EMBL" id="NYE86068.1"/>
    </source>
</evidence>
<dbReference type="EMBL" id="JACBYR010000003">
    <property type="protein sequence ID" value="NYE86068.1"/>
    <property type="molecule type" value="Genomic_DNA"/>
</dbReference>
<evidence type="ECO:0000259" key="4">
    <source>
        <dbReference type="SMART" id="SM00922"/>
    </source>
</evidence>
<name>A0A7Y9LQG6_9BURK</name>
<dbReference type="Gene3D" id="3.30.390.10">
    <property type="entry name" value="Enolase-like, N-terminal domain"/>
    <property type="match status" value="1"/>
</dbReference>
<feature type="domain" description="Mandelate racemase/muconate lactonizing enzyme C-terminal" evidence="4">
    <location>
        <begin position="155"/>
        <end position="251"/>
    </location>
</feature>
<dbReference type="SMART" id="SM00922">
    <property type="entry name" value="MR_MLE"/>
    <property type="match status" value="1"/>
</dbReference>
<dbReference type="SUPFAM" id="SSF51604">
    <property type="entry name" value="Enolase C-terminal domain-like"/>
    <property type="match status" value="1"/>
</dbReference>
<dbReference type="AlphaFoldDB" id="A0A7Y9LQG6"/>
<keyword evidence="6" id="KW-1185">Reference proteome</keyword>
<proteinExistence type="inferred from homology"/>
<dbReference type="GO" id="GO:0016854">
    <property type="term" value="F:racemase and epimerase activity"/>
    <property type="evidence" value="ECO:0007669"/>
    <property type="project" value="UniProtKB-ARBA"/>
</dbReference>
<organism evidence="5 6">
    <name type="scientific">Pigmentiphaga litoralis</name>
    <dbReference type="NCBI Taxonomy" id="516702"/>
    <lineage>
        <taxon>Bacteria</taxon>
        <taxon>Pseudomonadati</taxon>
        <taxon>Pseudomonadota</taxon>
        <taxon>Betaproteobacteria</taxon>
        <taxon>Burkholderiales</taxon>
        <taxon>Alcaligenaceae</taxon>
        <taxon>Pigmentiphaga</taxon>
    </lineage>
</organism>
<dbReference type="SUPFAM" id="SSF54826">
    <property type="entry name" value="Enolase N-terminal domain-like"/>
    <property type="match status" value="1"/>
</dbReference>
<evidence type="ECO:0000256" key="2">
    <source>
        <dbReference type="ARBA" id="ARBA00022723"/>
    </source>
</evidence>
<sequence>MGEMDAQEGGPVGHCMIDRVEITPCRQRQDDPTWRFARGTITHVDGWIVALTSRAGDVGYGHVLGTPIHAPDVARIEPVLHALAGVVQGKNAFEIETLHALLAPVAEDEACALSGFVNALYDLVARTLRIPLHTLLGGKVRDRIEASRLIPLKSPAAMADHCARLVNEGYRCLKIKLSGESGLDVSRVSTVRTRVGKAITLTVDANQAYDADGAIDVCRALQPYGIAMMEQPVPADDVDGLIRVRASGLLPIEADESIKTLRGLVTLIGLGAADSYNLKLHYLGGIRNTLIAVRICEAAGVGYRFGAIFGPRLLAAQGVAVAAVAGNIHAGAELSEFEHLLDDPFSGLTTENGVLTVPDGVGSGVTLGESGGAAEAGG</sequence>
<dbReference type="GO" id="GO:0006518">
    <property type="term" value="P:peptide metabolic process"/>
    <property type="evidence" value="ECO:0007669"/>
    <property type="project" value="UniProtKB-ARBA"/>
</dbReference>
<dbReference type="PANTHER" id="PTHR48073">
    <property type="entry name" value="O-SUCCINYLBENZOATE SYNTHASE-RELATED"/>
    <property type="match status" value="1"/>
</dbReference>
<evidence type="ECO:0000313" key="6">
    <source>
        <dbReference type="Proteomes" id="UP000542125"/>
    </source>
</evidence>
<dbReference type="PROSITE" id="PS00909">
    <property type="entry name" value="MR_MLE_2"/>
    <property type="match status" value="1"/>
</dbReference>
<dbReference type="InterPro" id="IPR029017">
    <property type="entry name" value="Enolase-like_N"/>
</dbReference>
<dbReference type="PANTHER" id="PTHR48073:SF2">
    <property type="entry name" value="O-SUCCINYLBENZOATE SYNTHASE"/>
    <property type="match status" value="1"/>
</dbReference>
<dbReference type="Pfam" id="PF13378">
    <property type="entry name" value="MR_MLE_C"/>
    <property type="match status" value="1"/>
</dbReference>
<dbReference type="Gene3D" id="3.20.20.120">
    <property type="entry name" value="Enolase-like C-terminal domain"/>
    <property type="match status" value="1"/>
</dbReference>
<evidence type="ECO:0000256" key="1">
    <source>
        <dbReference type="ARBA" id="ARBA00008031"/>
    </source>
</evidence>
<dbReference type="Proteomes" id="UP000542125">
    <property type="component" value="Unassembled WGS sequence"/>
</dbReference>
<comment type="similarity">
    <text evidence="1">Belongs to the mandelate racemase/muconate lactonizing enzyme family.</text>
</comment>
<keyword evidence="3" id="KW-0413">Isomerase</keyword>
<comment type="caution">
    <text evidence="5">The sequence shown here is derived from an EMBL/GenBank/DDBJ whole genome shotgun (WGS) entry which is preliminary data.</text>
</comment>
<dbReference type="InterPro" id="IPR013342">
    <property type="entry name" value="Mandelate_racemase_C"/>
</dbReference>
<dbReference type="GO" id="GO:0046872">
    <property type="term" value="F:metal ion binding"/>
    <property type="evidence" value="ECO:0007669"/>
    <property type="project" value="UniProtKB-KW"/>
</dbReference>
<evidence type="ECO:0000256" key="3">
    <source>
        <dbReference type="ARBA" id="ARBA00023235"/>
    </source>
</evidence>
<dbReference type="InterPro" id="IPR036849">
    <property type="entry name" value="Enolase-like_C_sf"/>
</dbReference>
<dbReference type="InterPro" id="IPR018110">
    <property type="entry name" value="Mandel_Rmase/mucon_lact_enz_CS"/>
</dbReference>
<dbReference type="InterPro" id="IPR029065">
    <property type="entry name" value="Enolase_C-like"/>
</dbReference>
<reference evidence="5 6" key="1">
    <citation type="submission" date="2020-07" db="EMBL/GenBank/DDBJ databases">
        <title>Genomic Encyclopedia of Type Strains, Phase IV (KMG-V): Genome sequencing to study the core and pangenomes of soil and plant-associated prokaryotes.</title>
        <authorList>
            <person name="Whitman W."/>
        </authorList>
    </citation>
    <scope>NUCLEOTIDE SEQUENCE [LARGE SCALE GENOMIC DNA]</scope>
    <source>
        <strain evidence="5 6">SAS40</strain>
    </source>
</reference>
<dbReference type="InterPro" id="IPR013341">
    <property type="entry name" value="Mandelate_racemase_N_dom"/>
</dbReference>
<dbReference type="SFLD" id="SFLDS00001">
    <property type="entry name" value="Enolase"/>
    <property type="match status" value="1"/>
</dbReference>
<protein>
    <submittedName>
        <fullName evidence="5">L-alanine-DL-glutamate epimerase-like enolase superfamily enzyme</fullName>
    </submittedName>
</protein>